<dbReference type="RefSeq" id="WP_144847972.1">
    <property type="nucleotide sequence ID" value="NZ_VNJI01000016.1"/>
</dbReference>
<feature type="transmembrane region" description="Helical" evidence="6">
    <location>
        <begin position="185"/>
        <end position="207"/>
    </location>
</feature>
<feature type="transmembrane region" description="Helical" evidence="6">
    <location>
        <begin position="30"/>
        <end position="52"/>
    </location>
</feature>
<sequence length="473" mass="50939">MKAQVLEVRSRRDIVDFINSNPISSPGFKIILLALAGVFVDAYDFTSIGIGTAQLQQQFGLSSVQLGSLTAIMAVGSLLGAVFGGYYTDKFGRNKMFLIDLFLMVFAAIGAALSPNFGCLVFFRLLMGIGVGLDIPVALSFIAEFSNMKKKGSNVTLWCPLWFSAASITGLIALPFYFLNQSEHIWRWSVGLGGVFALIVLFLRYFYMNESPLWAAHHLSLEESAKVIRKTYNIQVKVLPQAKSSKSTDISKEKLSYKAIFQGKYKLRTVLASIITFTQSMEYFAVGFYIPTISTILFGKGVIYAITGTIVFNLFGALGGFLGSSLNTRLGVRKLSIIGFVVASVGLLLMGTVGNSYVGISAVLLAAFIFGHAFGPGSQGMTMATLSYPTELRGLGAGFGQGITRVGSILGFFLFPVVLAAAGLYNTLLLLAIVPILGLIATLLIKWEPVGQDVENENPAAASTQKDKKAVMA</sequence>
<dbReference type="InterPro" id="IPR036259">
    <property type="entry name" value="MFS_trans_sf"/>
</dbReference>
<feature type="transmembrane region" description="Helical" evidence="6">
    <location>
        <begin position="395"/>
        <end position="418"/>
    </location>
</feature>
<dbReference type="EMBL" id="VNJI01000016">
    <property type="protein sequence ID" value="TVY09222.1"/>
    <property type="molecule type" value="Genomic_DNA"/>
</dbReference>
<evidence type="ECO:0000256" key="3">
    <source>
        <dbReference type="ARBA" id="ARBA00022692"/>
    </source>
</evidence>
<feature type="transmembrane region" description="Helical" evidence="6">
    <location>
        <begin position="155"/>
        <end position="179"/>
    </location>
</feature>
<feature type="transmembrane region" description="Helical" evidence="6">
    <location>
        <begin position="64"/>
        <end position="85"/>
    </location>
</feature>
<dbReference type="Gene3D" id="1.20.1250.20">
    <property type="entry name" value="MFS general substrate transporter like domains"/>
    <property type="match status" value="1"/>
</dbReference>
<comment type="subcellular location">
    <subcellularLocation>
        <location evidence="1">Cell membrane</location>
        <topology evidence="1">Multi-pass membrane protein</topology>
    </subcellularLocation>
</comment>
<dbReference type="AlphaFoldDB" id="A0A559KAR8"/>
<dbReference type="SUPFAM" id="SSF103473">
    <property type="entry name" value="MFS general substrate transporter"/>
    <property type="match status" value="1"/>
</dbReference>
<organism evidence="8 9">
    <name type="scientific">Paenibacillus cremeus</name>
    <dbReference type="NCBI Taxonomy" id="2163881"/>
    <lineage>
        <taxon>Bacteria</taxon>
        <taxon>Bacillati</taxon>
        <taxon>Bacillota</taxon>
        <taxon>Bacilli</taxon>
        <taxon>Bacillales</taxon>
        <taxon>Paenibacillaceae</taxon>
        <taxon>Paenibacillus</taxon>
    </lineage>
</organism>
<dbReference type="PROSITE" id="PS00217">
    <property type="entry name" value="SUGAR_TRANSPORT_2"/>
    <property type="match status" value="1"/>
</dbReference>
<comment type="caution">
    <text evidence="8">The sequence shown here is derived from an EMBL/GenBank/DDBJ whole genome shotgun (WGS) entry which is preliminary data.</text>
</comment>
<evidence type="ECO:0000256" key="4">
    <source>
        <dbReference type="ARBA" id="ARBA00022989"/>
    </source>
</evidence>
<accession>A0A559KAR8</accession>
<gene>
    <name evidence="8" type="ORF">FPZ49_14885</name>
</gene>
<reference evidence="8 9" key="1">
    <citation type="submission" date="2019-07" db="EMBL/GenBank/DDBJ databases">
        <authorList>
            <person name="Kim J."/>
        </authorList>
    </citation>
    <scope>NUCLEOTIDE SEQUENCE [LARGE SCALE GENOMIC DNA]</scope>
    <source>
        <strain evidence="8 9">JC52</strain>
    </source>
</reference>
<evidence type="ECO:0000256" key="2">
    <source>
        <dbReference type="ARBA" id="ARBA00022448"/>
    </source>
</evidence>
<keyword evidence="4 6" id="KW-1133">Transmembrane helix</keyword>
<protein>
    <submittedName>
        <fullName evidence="8">MFS transporter</fullName>
    </submittedName>
</protein>
<dbReference type="GO" id="GO:0005886">
    <property type="term" value="C:plasma membrane"/>
    <property type="evidence" value="ECO:0007669"/>
    <property type="project" value="UniProtKB-SubCell"/>
</dbReference>
<evidence type="ECO:0000256" key="5">
    <source>
        <dbReference type="ARBA" id="ARBA00023136"/>
    </source>
</evidence>
<evidence type="ECO:0000313" key="8">
    <source>
        <dbReference type="EMBL" id="TVY09222.1"/>
    </source>
</evidence>
<dbReference type="InterPro" id="IPR005828">
    <property type="entry name" value="MFS_sugar_transport-like"/>
</dbReference>
<dbReference type="PROSITE" id="PS50850">
    <property type="entry name" value="MFS"/>
    <property type="match status" value="1"/>
</dbReference>
<dbReference type="CDD" id="cd17316">
    <property type="entry name" value="MFS_SV2_like"/>
    <property type="match status" value="1"/>
</dbReference>
<dbReference type="InterPro" id="IPR005829">
    <property type="entry name" value="Sugar_transporter_CS"/>
</dbReference>
<feature type="transmembrane region" description="Helical" evidence="6">
    <location>
        <begin position="335"/>
        <end position="351"/>
    </location>
</feature>
<dbReference type="OrthoDB" id="9787026at2"/>
<evidence type="ECO:0000313" key="9">
    <source>
        <dbReference type="Proteomes" id="UP000317036"/>
    </source>
</evidence>
<evidence type="ECO:0000259" key="7">
    <source>
        <dbReference type="PROSITE" id="PS50850"/>
    </source>
</evidence>
<dbReference type="GO" id="GO:0046943">
    <property type="term" value="F:carboxylic acid transmembrane transporter activity"/>
    <property type="evidence" value="ECO:0007669"/>
    <property type="project" value="TreeGrafter"/>
</dbReference>
<name>A0A559KAR8_9BACL</name>
<feature type="domain" description="Major facilitator superfamily (MFS) profile" evidence="7">
    <location>
        <begin position="30"/>
        <end position="450"/>
    </location>
</feature>
<dbReference type="InterPro" id="IPR020846">
    <property type="entry name" value="MFS_dom"/>
</dbReference>
<keyword evidence="3 6" id="KW-0812">Transmembrane</keyword>
<dbReference type="Proteomes" id="UP000317036">
    <property type="component" value="Unassembled WGS sequence"/>
</dbReference>
<keyword evidence="9" id="KW-1185">Reference proteome</keyword>
<evidence type="ECO:0000256" key="6">
    <source>
        <dbReference type="SAM" id="Phobius"/>
    </source>
</evidence>
<dbReference type="Pfam" id="PF00083">
    <property type="entry name" value="Sugar_tr"/>
    <property type="match status" value="1"/>
</dbReference>
<dbReference type="PANTHER" id="PTHR23508">
    <property type="entry name" value="CARBOXYLIC ACID TRANSPORTER PROTEIN HOMOLOG"/>
    <property type="match status" value="1"/>
</dbReference>
<feature type="transmembrane region" description="Helical" evidence="6">
    <location>
        <begin position="302"/>
        <end position="323"/>
    </location>
</feature>
<feature type="transmembrane region" description="Helical" evidence="6">
    <location>
        <begin position="424"/>
        <end position="445"/>
    </location>
</feature>
<keyword evidence="5 6" id="KW-0472">Membrane</keyword>
<proteinExistence type="predicted"/>
<keyword evidence="2" id="KW-0813">Transport</keyword>
<dbReference type="PANTHER" id="PTHR23508:SF10">
    <property type="entry name" value="CARBOXYLIC ACID TRANSPORTER PROTEIN HOMOLOG"/>
    <property type="match status" value="1"/>
</dbReference>
<feature type="transmembrane region" description="Helical" evidence="6">
    <location>
        <begin position="270"/>
        <end position="290"/>
    </location>
</feature>
<evidence type="ECO:0000256" key="1">
    <source>
        <dbReference type="ARBA" id="ARBA00004651"/>
    </source>
</evidence>
<feature type="transmembrane region" description="Helical" evidence="6">
    <location>
        <begin position="97"/>
        <end position="115"/>
    </location>
</feature>
<feature type="transmembrane region" description="Helical" evidence="6">
    <location>
        <begin position="121"/>
        <end position="143"/>
    </location>
</feature>